<keyword evidence="1" id="KW-0472">Membrane</keyword>
<evidence type="ECO:0000313" key="3">
    <source>
        <dbReference type="EMBL" id="KSU06572.1"/>
    </source>
</evidence>
<evidence type="ECO:0000259" key="2">
    <source>
        <dbReference type="Pfam" id="PF13240"/>
    </source>
</evidence>
<dbReference type="InterPro" id="IPR026870">
    <property type="entry name" value="Zinc_ribbon_dom"/>
</dbReference>
<name>A0A0V8CZ30_LACLL</name>
<evidence type="ECO:0000313" key="4">
    <source>
        <dbReference type="Proteomes" id="UP000053058"/>
    </source>
</evidence>
<feature type="transmembrane region" description="Helical" evidence="1">
    <location>
        <begin position="69"/>
        <end position="88"/>
    </location>
</feature>
<sequence length="571" mass="62335">MENKKNICTNCGKELDDSSIFCSHCGTKQTSVDETSSETIETKTPSSVSNFNDNMKNIMGKYHLIPSDIIAVLGAVITLLGVYVFHFFDVNIPLLGHMSSTLAGSVRFVKQLLGLGESLGGTSSVSGEVSSMIHQLQFFVGAMTVLPIIVVVCTFINKKISKTIGSVVALLVTILYFIFNTKVQSAIASSADSKDLINSMFGPAGSIIIVGLLIMLGGSCYSLYSFFKKNGEKVNIDFSKITKKQWMISGGIIGLIIIIFGVFAVINNMQKSVMNDVKVEFSGYNHQGRASLSGNFQDKISDIMNKKKDMSASDISVSLNKSSGLSNGDKVTVRISSTLKKSPVKAETKTFTVSGLKKSTSYTIDSLLKSVKFNGFNHYGQVEYDEDVFSTTDENTKLSNGDKVTLTLSNDYIDQESLNGKVLKGAKSKAVEISGLKDTVQPSNLNDLLNQTDSVARDDNKSSSWSTYTVTRQDSYFVGKDITNSWYTDSSDTAGKFSVLTIYKIDEKSDSTTEPSKYKVYGYSGLTLKDNKVDISSLSSNNKYSDYQTFNSIQEALDSLKTDYPSISKMN</sequence>
<reference evidence="4" key="1">
    <citation type="submission" date="2015-10" db="EMBL/GenBank/DDBJ databases">
        <title>Draft Genome Sequences of 11 Lactococcus lactis subspecies cremoris strains.</title>
        <authorList>
            <person name="Wels M."/>
            <person name="Backus L."/>
            <person name="Boekhorst J."/>
            <person name="Dijkstra A."/>
            <person name="Beerthuizen M."/>
            <person name="Kelly W."/>
            <person name="Siezen R."/>
            <person name="Bachmann H."/>
            <person name="Van Hijum S."/>
        </authorList>
    </citation>
    <scope>NUCLEOTIDE SEQUENCE [LARGE SCALE GENOMIC DNA]</scope>
    <source>
        <strain evidence="4">KF282</strain>
    </source>
</reference>
<accession>A0A0V8CZ30</accession>
<dbReference type="RefSeq" id="WP_058219376.1">
    <property type="nucleotide sequence ID" value="NZ_LKLN01000027.1"/>
</dbReference>
<feature type="domain" description="Zinc-ribbon" evidence="2">
    <location>
        <begin position="8"/>
        <end position="28"/>
    </location>
</feature>
<proteinExistence type="predicted"/>
<organism evidence="3 4">
    <name type="scientific">Lactococcus lactis subsp. lactis</name>
    <name type="common">Streptococcus lactis</name>
    <dbReference type="NCBI Taxonomy" id="1360"/>
    <lineage>
        <taxon>Bacteria</taxon>
        <taxon>Bacillati</taxon>
        <taxon>Bacillota</taxon>
        <taxon>Bacilli</taxon>
        <taxon>Lactobacillales</taxon>
        <taxon>Streptococcaceae</taxon>
        <taxon>Lactococcus</taxon>
    </lineage>
</organism>
<keyword evidence="1" id="KW-1133">Transmembrane helix</keyword>
<feature type="transmembrane region" description="Helical" evidence="1">
    <location>
        <begin position="200"/>
        <end position="224"/>
    </location>
</feature>
<dbReference type="AlphaFoldDB" id="A0A0V8CZ30"/>
<feature type="transmembrane region" description="Helical" evidence="1">
    <location>
        <begin position="245"/>
        <end position="266"/>
    </location>
</feature>
<feature type="transmembrane region" description="Helical" evidence="1">
    <location>
        <begin position="163"/>
        <end position="180"/>
    </location>
</feature>
<feature type="transmembrane region" description="Helical" evidence="1">
    <location>
        <begin position="136"/>
        <end position="156"/>
    </location>
</feature>
<dbReference type="EMBL" id="LKLN01000027">
    <property type="protein sequence ID" value="KSU06572.1"/>
    <property type="molecule type" value="Genomic_DNA"/>
</dbReference>
<protein>
    <recommendedName>
        <fullName evidence="2">Zinc-ribbon domain-containing protein</fullName>
    </recommendedName>
</protein>
<dbReference type="PATRIC" id="fig|1360.105.peg.1084"/>
<gene>
    <name evidence="3" type="ORF">KF282_0969</name>
</gene>
<dbReference type="Proteomes" id="UP000053058">
    <property type="component" value="Unassembled WGS sequence"/>
</dbReference>
<dbReference type="Pfam" id="PF13240">
    <property type="entry name" value="Zn_Ribbon_1"/>
    <property type="match status" value="1"/>
</dbReference>
<comment type="caution">
    <text evidence="3">The sequence shown here is derived from an EMBL/GenBank/DDBJ whole genome shotgun (WGS) entry which is preliminary data.</text>
</comment>
<keyword evidence="1" id="KW-0812">Transmembrane</keyword>
<evidence type="ECO:0000256" key="1">
    <source>
        <dbReference type="SAM" id="Phobius"/>
    </source>
</evidence>